<name>A0A0V0YRD8_9BILA</name>
<evidence type="ECO:0000313" key="3">
    <source>
        <dbReference type="Proteomes" id="UP000054783"/>
    </source>
</evidence>
<feature type="transmembrane region" description="Helical" evidence="1">
    <location>
        <begin position="15"/>
        <end position="37"/>
    </location>
</feature>
<accession>A0A0V0YRD8</accession>
<evidence type="ECO:0000256" key="1">
    <source>
        <dbReference type="SAM" id="Phobius"/>
    </source>
</evidence>
<sequence>MEFFNGLIILIKIEVFIPSVDVFFFRMLVLIICLNIFRGRGIKSPYSVLAAS</sequence>
<protein>
    <submittedName>
        <fullName evidence="2">Uncharacterized protein</fullName>
    </submittedName>
</protein>
<gene>
    <name evidence="2" type="ORF">T12_3639</name>
</gene>
<keyword evidence="1" id="KW-0812">Transmembrane</keyword>
<dbReference type="EMBL" id="JYDQ01003308">
    <property type="protein sequence ID" value="KRY02916.1"/>
    <property type="molecule type" value="Genomic_DNA"/>
</dbReference>
<dbReference type="AlphaFoldDB" id="A0A0V0YRD8"/>
<keyword evidence="1" id="KW-1133">Transmembrane helix</keyword>
<reference evidence="2 3" key="1">
    <citation type="submission" date="2015-01" db="EMBL/GenBank/DDBJ databases">
        <title>Evolution of Trichinella species and genotypes.</title>
        <authorList>
            <person name="Korhonen P.K."/>
            <person name="Edoardo P."/>
            <person name="Giuseppe L.R."/>
            <person name="Gasser R.B."/>
        </authorList>
    </citation>
    <scope>NUCLEOTIDE SEQUENCE [LARGE SCALE GENOMIC DNA]</scope>
    <source>
        <strain evidence="2">ISS2496</strain>
    </source>
</reference>
<comment type="caution">
    <text evidence="2">The sequence shown here is derived from an EMBL/GenBank/DDBJ whole genome shotgun (WGS) entry which is preliminary data.</text>
</comment>
<keyword evidence="1" id="KW-0472">Membrane</keyword>
<evidence type="ECO:0000313" key="2">
    <source>
        <dbReference type="EMBL" id="KRY02916.1"/>
    </source>
</evidence>
<proteinExistence type="predicted"/>
<keyword evidence="3" id="KW-1185">Reference proteome</keyword>
<organism evidence="2 3">
    <name type="scientific">Trichinella patagoniensis</name>
    <dbReference type="NCBI Taxonomy" id="990121"/>
    <lineage>
        <taxon>Eukaryota</taxon>
        <taxon>Metazoa</taxon>
        <taxon>Ecdysozoa</taxon>
        <taxon>Nematoda</taxon>
        <taxon>Enoplea</taxon>
        <taxon>Dorylaimia</taxon>
        <taxon>Trichinellida</taxon>
        <taxon>Trichinellidae</taxon>
        <taxon>Trichinella</taxon>
    </lineage>
</organism>
<dbReference type="Proteomes" id="UP000054783">
    <property type="component" value="Unassembled WGS sequence"/>
</dbReference>